<keyword evidence="5" id="KW-0808">Transferase</keyword>
<dbReference type="InterPro" id="IPR043502">
    <property type="entry name" value="DNA/RNA_pol_sf"/>
</dbReference>
<dbReference type="AlphaFoldDB" id="A0A7Y9JYW5"/>
<name>A0A7Y9JYW5_9CELL</name>
<feature type="domain" description="UmuC" evidence="4">
    <location>
        <begin position="51"/>
        <end position="156"/>
    </location>
</feature>
<dbReference type="InterPro" id="IPR001126">
    <property type="entry name" value="UmuC"/>
</dbReference>
<dbReference type="InterPro" id="IPR043128">
    <property type="entry name" value="Rev_trsase/Diguanyl_cyclase"/>
</dbReference>
<dbReference type="Gene3D" id="3.30.70.270">
    <property type="match status" value="1"/>
</dbReference>
<evidence type="ECO:0000313" key="5">
    <source>
        <dbReference type="EMBL" id="NYD88218.1"/>
    </source>
</evidence>
<dbReference type="GO" id="GO:0017125">
    <property type="term" value="F:deoxycytidyl transferase activity"/>
    <property type="evidence" value="ECO:0007669"/>
    <property type="project" value="TreeGrafter"/>
</dbReference>
<dbReference type="GO" id="GO:0006281">
    <property type="term" value="P:DNA repair"/>
    <property type="evidence" value="ECO:0007669"/>
    <property type="project" value="InterPro"/>
</dbReference>
<dbReference type="Gene3D" id="1.10.150.20">
    <property type="entry name" value="5' to 3' exonuclease, C-terminal subdomain"/>
    <property type="match status" value="1"/>
</dbReference>
<organism evidence="5 6">
    <name type="scientific">Cellulomonas oligotrophica</name>
    <dbReference type="NCBI Taxonomy" id="931536"/>
    <lineage>
        <taxon>Bacteria</taxon>
        <taxon>Bacillati</taxon>
        <taxon>Actinomycetota</taxon>
        <taxon>Actinomycetes</taxon>
        <taxon>Micrococcales</taxon>
        <taxon>Cellulomonadaceae</taxon>
        <taxon>Cellulomonas</taxon>
    </lineage>
</organism>
<protein>
    <submittedName>
        <fullName evidence="5">Nucleotidyltransferase/DNA polymerase involved in DNA repair</fullName>
    </submittedName>
</protein>
<evidence type="ECO:0000256" key="3">
    <source>
        <dbReference type="SAM" id="MobiDB-lite"/>
    </source>
</evidence>
<comment type="function">
    <text evidence="2">Poorly processive, error-prone DNA polymerase involved in untargeted mutagenesis. Copies undamaged DNA at stalled replication forks, which arise in vivo from mismatched or misaligned primer ends. These misaligned primers can be extended by PolIV. Exhibits no 3'-5' exonuclease (proofreading) activity. May be involved in translesional synthesis, in conjunction with the beta clamp from PolIII.</text>
</comment>
<evidence type="ECO:0000256" key="2">
    <source>
        <dbReference type="ARBA" id="ARBA00025589"/>
    </source>
</evidence>
<evidence type="ECO:0000313" key="6">
    <source>
        <dbReference type="Proteomes" id="UP000577956"/>
    </source>
</evidence>
<dbReference type="PANTHER" id="PTHR45990">
    <property type="entry name" value="DNA REPAIR PROTEIN REV1"/>
    <property type="match status" value="1"/>
</dbReference>
<feature type="compositionally biased region" description="Basic and acidic residues" evidence="3">
    <location>
        <begin position="193"/>
        <end position="205"/>
    </location>
</feature>
<dbReference type="Pfam" id="PF00817">
    <property type="entry name" value="IMS"/>
    <property type="match status" value="1"/>
</dbReference>
<dbReference type="GO" id="GO:0070987">
    <property type="term" value="P:error-free translesion synthesis"/>
    <property type="evidence" value="ECO:0007669"/>
    <property type="project" value="TreeGrafter"/>
</dbReference>
<reference evidence="5 6" key="1">
    <citation type="submission" date="2020-07" db="EMBL/GenBank/DDBJ databases">
        <title>Sequencing the genomes of 1000 actinobacteria strains.</title>
        <authorList>
            <person name="Klenk H.-P."/>
        </authorList>
    </citation>
    <scope>NUCLEOTIDE SEQUENCE [LARGE SCALE GENOMIC DNA]</scope>
    <source>
        <strain evidence="5 6">DSM 24482</strain>
    </source>
</reference>
<dbReference type="Proteomes" id="UP000577956">
    <property type="component" value="Unassembled WGS sequence"/>
</dbReference>
<dbReference type="PROSITE" id="PS50173">
    <property type="entry name" value="UMUC"/>
    <property type="match status" value="1"/>
</dbReference>
<evidence type="ECO:0000256" key="1">
    <source>
        <dbReference type="ARBA" id="ARBA00010945"/>
    </source>
</evidence>
<dbReference type="RefSeq" id="WP_140460511.1">
    <property type="nucleotide sequence ID" value="NZ_BAABFI010000029.1"/>
</dbReference>
<feature type="region of interest" description="Disordered" evidence="3">
    <location>
        <begin position="1"/>
        <end position="25"/>
    </location>
</feature>
<dbReference type="EMBL" id="JACCBK010000001">
    <property type="protein sequence ID" value="NYD88218.1"/>
    <property type="molecule type" value="Genomic_DNA"/>
</dbReference>
<dbReference type="PANTHER" id="PTHR45990:SF1">
    <property type="entry name" value="DNA REPAIR PROTEIN REV1"/>
    <property type="match status" value="1"/>
</dbReference>
<gene>
    <name evidence="5" type="ORF">BKA21_003767</name>
</gene>
<comment type="similarity">
    <text evidence="1">Belongs to the DNA polymerase type-Y family.</text>
</comment>
<dbReference type="GO" id="GO:0003887">
    <property type="term" value="F:DNA-directed DNA polymerase activity"/>
    <property type="evidence" value="ECO:0007669"/>
    <property type="project" value="TreeGrafter"/>
</dbReference>
<evidence type="ECO:0000259" key="4">
    <source>
        <dbReference type="PROSITE" id="PS50173"/>
    </source>
</evidence>
<accession>A0A7Y9JYW5</accession>
<dbReference type="GO" id="GO:0042276">
    <property type="term" value="P:error-prone translesion synthesis"/>
    <property type="evidence" value="ECO:0007669"/>
    <property type="project" value="TreeGrafter"/>
</dbReference>
<proteinExistence type="inferred from homology"/>
<sequence>MTALVSGRAPSAATSLAPWAGGRSRGLGPRDENGCHVLHVRTVQVADEGGADVAEVVRRVLLDVTALVEPTGDGGAFLDVSGARHRLGRPTWIAGMVRERLRLRAGLASGIGVAATKCVAELASVEAAPDGVVLVPRSAGPDYLRPRPLADLPGVPTRVLGALAAAGFSTVGDVADAPLADLQRRLGAPGGRRLHDLALGRDPRPVRPTPAPRVPHGAPAGPGDGPDVVRRSSTRSATGRDGRSTTTIPCADLS</sequence>
<comment type="caution">
    <text evidence="5">The sequence shown here is derived from an EMBL/GenBank/DDBJ whole genome shotgun (WGS) entry which is preliminary data.</text>
</comment>
<dbReference type="SUPFAM" id="SSF56672">
    <property type="entry name" value="DNA/RNA polymerases"/>
    <property type="match status" value="1"/>
</dbReference>
<feature type="region of interest" description="Disordered" evidence="3">
    <location>
        <begin position="190"/>
        <end position="254"/>
    </location>
</feature>